<gene>
    <name evidence="2" type="ORF">L1I42_13990</name>
</gene>
<evidence type="ECO:0000256" key="1">
    <source>
        <dbReference type="SAM" id="Phobius"/>
    </source>
</evidence>
<evidence type="ECO:0000313" key="2">
    <source>
        <dbReference type="EMBL" id="MCF4099601.1"/>
    </source>
</evidence>
<feature type="transmembrane region" description="Helical" evidence="1">
    <location>
        <begin position="144"/>
        <end position="168"/>
    </location>
</feature>
<organism evidence="2 3">
    <name type="scientific">Maritalea mediterranea</name>
    <dbReference type="NCBI Taxonomy" id="2909667"/>
    <lineage>
        <taxon>Bacteria</taxon>
        <taxon>Pseudomonadati</taxon>
        <taxon>Pseudomonadota</taxon>
        <taxon>Alphaproteobacteria</taxon>
        <taxon>Hyphomicrobiales</taxon>
        <taxon>Devosiaceae</taxon>
        <taxon>Maritalea</taxon>
    </lineage>
</organism>
<keyword evidence="1" id="KW-0812">Transmembrane</keyword>
<evidence type="ECO:0008006" key="4">
    <source>
        <dbReference type="Google" id="ProtNLM"/>
    </source>
</evidence>
<dbReference type="RefSeq" id="WP_236115289.1">
    <property type="nucleotide sequence ID" value="NZ_JAKGTI010000003.1"/>
</dbReference>
<feature type="transmembrane region" description="Helical" evidence="1">
    <location>
        <begin position="224"/>
        <end position="247"/>
    </location>
</feature>
<sequence length="255" mass="28498">MLSMTHMKQLARHDLKLIARDRFLMLMFSFLLVISLVIRFALPALDAHFRTIGFMPGPDIAEPLSTYFPLLIGYLIVFQGMLLAGAVYGFMLLDEKGDKTLVAMQVVPIHMSQFIGFRLVMPALLSFIAFFGMMLIVGMHMPPLPAAIVIAASAALTSPITALFYAIFAQNKLQGFGMAKFTSVAGWVILIGWFIPQPFDWLASIFPPFFITKAYWMVLDGDPYWWVAIILGVISQLALIGVMLAMLRKTLQKLV</sequence>
<keyword evidence="1" id="KW-0472">Membrane</keyword>
<reference evidence="2 3" key="1">
    <citation type="submission" date="2022-01" db="EMBL/GenBank/DDBJ databases">
        <title>Maritalea mediterranea sp. nov., isolated from marine plastic residues from the Malva-rosa beach (Valencia, Spain).</title>
        <authorList>
            <person name="Vidal-Verdu A."/>
            <person name="Molina-Menor E."/>
            <person name="Pascual J."/>
            <person name="Pereto J."/>
            <person name="Porcar M."/>
        </authorList>
    </citation>
    <scope>NUCLEOTIDE SEQUENCE [LARGE SCALE GENOMIC DNA]</scope>
    <source>
        <strain evidence="2 3">P4.10X</strain>
    </source>
</reference>
<accession>A0ABS9EDT0</accession>
<proteinExistence type="predicted"/>
<evidence type="ECO:0000313" key="3">
    <source>
        <dbReference type="Proteomes" id="UP001201217"/>
    </source>
</evidence>
<feature type="transmembrane region" description="Helical" evidence="1">
    <location>
        <begin position="67"/>
        <end position="93"/>
    </location>
</feature>
<feature type="transmembrane region" description="Helical" evidence="1">
    <location>
        <begin position="114"/>
        <end position="138"/>
    </location>
</feature>
<protein>
    <recommendedName>
        <fullName evidence="4">Fluoroquinolone transport system permease protein</fullName>
    </recommendedName>
</protein>
<feature type="transmembrane region" description="Helical" evidence="1">
    <location>
        <begin position="175"/>
        <end position="195"/>
    </location>
</feature>
<dbReference type="EMBL" id="JAKGTI010000003">
    <property type="protein sequence ID" value="MCF4099601.1"/>
    <property type="molecule type" value="Genomic_DNA"/>
</dbReference>
<keyword evidence="3" id="KW-1185">Reference proteome</keyword>
<name>A0ABS9EDT0_9HYPH</name>
<dbReference type="Proteomes" id="UP001201217">
    <property type="component" value="Unassembled WGS sequence"/>
</dbReference>
<keyword evidence="1" id="KW-1133">Transmembrane helix</keyword>
<comment type="caution">
    <text evidence="2">The sequence shown here is derived from an EMBL/GenBank/DDBJ whole genome shotgun (WGS) entry which is preliminary data.</text>
</comment>